<dbReference type="AlphaFoldDB" id="A0A3P5X0N6"/>
<evidence type="ECO:0000256" key="4">
    <source>
        <dbReference type="ARBA" id="ARBA00022989"/>
    </source>
</evidence>
<dbReference type="OrthoDB" id="7803952at2"/>
<dbReference type="EC" id="3.5.1.56" evidence="8"/>
<evidence type="ECO:0000256" key="1">
    <source>
        <dbReference type="ARBA" id="ARBA00004651"/>
    </source>
</evidence>
<dbReference type="EMBL" id="UXAW01000051">
    <property type="protein sequence ID" value="VDC24870.1"/>
    <property type="molecule type" value="Genomic_DNA"/>
</dbReference>
<keyword evidence="2" id="KW-1003">Cell membrane</keyword>
<organism evidence="8 9">
    <name type="scientific">Pseudogemmobacter humi</name>
    <dbReference type="NCBI Taxonomy" id="2483812"/>
    <lineage>
        <taxon>Bacteria</taxon>
        <taxon>Pseudomonadati</taxon>
        <taxon>Pseudomonadota</taxon>
        <taxon>Alphaproteobacteria</taxon>
        <taxon>Rhodobacterales</taxon>
        <taxon>Paracoccaceae</taxon>
        <taxon>Pseudogemmobacter</taxon>
    </lineage>
</organism>
<evidence type="ECO:0000256" key="5">
    <source>
        <dbReference type="ARBA" id="ARBA00023136"/>
    </source>
</evidence>
<keyword evidence="9" id="KW-1185">Reference proteome</keyword>
<gene>
    <name evidence="8" type="primary">dmfA1_1</name>
    <name evidence="8" type="ORF">XINFAN_01319</name>
</gene>
<dbReference type="GO" id="GO:0015658">
    <property type="term" value="F:branched-chain amino acid transmembrane transporter activity"/>
    <property type="evidence" value="ECO:0007669"/>
    <property type="project" value="InterPro"/>
</dbReference>
<dbReference type="PANTHER" id="PTHR30482:SF10">
    <property type="entry name" value="HIGH-AFFINITY BRANCHED-CHAIN AMINO ACID TRANSPORT PROTEIN BRAE"/>
    <property type="match status" value="1"/>
</dbReference>
<dbReference type="PANTHER" id="PTHR30482">
    <property type="entry name" value="HIGH-AFFINITY BRANCHED-CHAIN AMINO ACID TRANSPORT SYSTEM PERMEASE"/>
    <property type="match status" value="1"/>
</dbReference>
<dbReference type="CDD" id="cd06581">
    <property type="entry name" value="TM_PBP1_LivM_like"/>
    <property type="match status" value="1"/>
</dbReference>
<name>A0A3P5X0N6_9RHOB</name>
<sequence length="552" mass="62172">MSKKHEKSGYTWINPLAAWGTAVGNAAAPSVEVPDIREDWDKATGYKVKTHKVGRLKHYIIWPNHGEKLWSRWRWWPTRRNLLHVTGIYNRKTAIAETKILDRRPLYWLICLAFLAIAPMLFPDNMQNTLLTAGTIFGIFAAINVCWTLIIGTASIFSLASYAVVGTAAFLTSWLSVTYGVPWYVLPVIGAVIGLVFGVAIALPALRLDGFYYALLTLGLNELCRVFFTTSREFGSASGGLYGADSFISESWDPMVQSHVGYYSAFLLLLMSLSLFRLINGKRLGRILRMAPEKREAFAAACGVDYKRARIMIFLITSVALGFIGGFYAAQYRGVAFSIFSFDTVLLGLAMLAIGGIGKAEGAVLGTLVVIFLDKVLLDWGPMRHFMIGALMLAAVLFLNNGYFGIKKQFNAWREKKRGEWRSARTEKGGEALPEEATEVDDKDQLYLRRFDKIQRDYLKTLITPEIIEEHRRQPLGQHSEALERVLLYFRRARMEDKYALHRAGPEGPYKIIAFSGTRGVSPRLVDDREFATVDEGYHGVFMRRVHDLMES</sequence>
<dbReference type="Pfam" id="PF26354">
    <property type="entry name" value="DMF_alpha"/>
    <property type="match status" value="1"/>
</dbReference>
<evidence type="ECO:0000259" key="7">
    <source>
        <dbReference type="Pfam" id="PF26354"/>
    </source>
</evidence>
<feature type="transmembrane region" description="Helical" evidence="6">
    <location>
        <begin position="311"/>
        <end position="329"/>
    </location>
</feature>
<feature type="transmembrane region" description="Helical" evidence="6">
    <location>
        <begin position="335"/>
        <end position="355"/>
    </location>
</feature>
<dbReference type="GO" id="GO:0005886">
    <property type="term" value="C:plasma membrane"/>
    <property type="evidence" value="ECO:0007669"/>
    <property type="project" value="UniProtKB-SubCell"/>
</dbReference>
<accession>A0A3P5X0N6</accession>
<feature type="transmembrane region" description="Helical" evidence="6">
    <location>
        <begin position="129"/>
        <end position="152"/>
    </location>
</feature>
<dbReference type="InterPro" id="IPR001851">
    <property type="entry name" value="ABC_transp_permease"/>
</dbReference>
<feature type="transmembrane region" description="Helical" evidence="6">
    <location>
        <begin position="386"/>
        <end position="406"/>
    </location>
</feature>
<evidence type="ECO:0000256" key="6">
    <source>
        <dbReference type="SAM" id="Phobius"/>
    </source>
</evidence>
<dbReference type="InterPro" id="IPR043428">
    <property type="entry name" value="LivM-like"/>
</dbReference>
<keyword evidence="4 6" id="KW-1133">Transmembrane helix</keyword>
<protein>
    <submittedName>
        <fullName evidence="8">N,N-dimethylformamidase alpha subunit</fullName>
        <ecNumber evidence="8">3.5.1.56</ecNumber>
    </submittedName>
</protein>
<evidence type="ECO:0000256" key="2">
    <source>
        <dbReference type="ARBA" id="ARBA00022475"/>
    </source>
</evidence>
<evidence type="ECO:0000256" key="3">
    <source>
        <dbReference type="ARBA" id="ARBA00022692"/>
    </source>
</evidence>
<dbReference type="Pfam" id="PF02653">
    <property type="entry name" value="BPD_transp_2"/>
    <property type="match status" value="1"/>
</dbReference>
<evidence type="ECO:0000313" key="8">
    <source>
        <dbReference type="EMBL" id="VDC24870.1"/>
    </source>
</evidence>
<feature type="transmembrane region" description="Helical" evidence="6">
    <location>
        <begin position="362"/>
        <end position="380"/>
    </location>
</feature>
<dbReference type="GO" id="GO:0050116">
    <property type="term" value="F:N,N-dimethylformamidase activity"/>
    <property type="evidence" value="ECO:0007669"/>
    <property type="project" value="UniProtKB-EC"/>
</dbReference>
<proteinExistence type="predicted"/>
<dbReference type="Proteomes" id="UP000277498">
    <property type="component" value="Unassembled WGS sequence"/>
</dbReference>
<keyword evidence="3 6" id="KW-0812">Transmembrane</keyword>
<keyword evidence="8" id="KW-0378">Hydrolase</keyword>
<comment type="subcellular location">
    <subcellularLocation>
        <location evidence="1">Cell membrane</location>
        <topology evidence="1">Multi-pass membrane protein</topology>
    </subcellularLocation>
</comment>
<keyword evidence="5 6" id="KW-0472">Membrane</keyword>
<feature type="transmembrane region" description="Helical" evidence="6">
    <location>
        <begin position="260"/>
        <end position="279"/>
    </location>
</feature>
<evidence type="ECO:0000313" key="9">
    <source>
        <dbReference type="Proteomes" id="UP000277498"/>
    </source>
</evidence>
<feature type="transmembrane region" description="Helical" evidence="6">
    <location>
        <begin position="183"/>
        <end position="203"/>
    </location>
</feature>
<dbReference type="InterPro" id="IPR058713">
    <property type="entry name" value="DMF_alpha_dom"/>
</dbReference>
<feature type="transmembrane region" description="Helical" evidence="6">
    <location>
        <begin position="106"/>
        <end position="123"/>
    </location>
</feature>
<reference evidence="8 9" key="1">
    <citation type="submission" date="2018-11" db="EMBL/GenBank/DDBJ databases">
        <authorList>
            <person name="Criscuolo A."/>
        </authorList>
    </citation>
    <scope>NUCLEOTIDE SEQUENCE [LARGE SCALE GENOMIC DNA]</scope>
    <source>
        <strain evidence="8">ACIP111625</strain>
    </source>
</reference>
<feature type="domain" description="N,N-dimethylformamidase alpha subunit" evidence="7">
    <location>
        <begin position="447"/>
        <end position="550"/>
    </location>
</feature>
<feature type="transmembrane region" description="Helical" evidence="6">
    <location>
        <begin position="159"/>
        <end position="177"/>
    </location>
</feature>
<dbReference type="RefSeq" id="WP_124085736.1">
    <property type="nucleotide sequence ID" value="NZ_UXAW01000051.1"/>
</dbReference>